<dbReference type="EMBL" id="WIUZ02000005">
    <property type="protein sequence ID" value="KAF9786651.1"/>
    <property type="molecule type" value="Genomic_DNA"/>
</dbReference>
<dbReference type="Proteomes" id="UP000736335">
    <property type="component" value="Unassembled WGS sequence"/>
</dbReference>
<comment type="caution">
    <text evidence="2">The sequence shown here is derived from an EMBL/GenBank/DDBJ whole genome shotgun (WGS) entry which is preliminary data.</text>
</comment>
<organism evidence="2 3">
    <name type="scientific">Thelephora terrestris</name>
    <dbReference type="NCBI Taxonomy" id="56493"/>
    <lineage>
        <taxon>Eukaryota</taxon>
        <taxon>Fungi</taxon>
        <taxon>Dikarya</taxon>
        <taxon>Basidiomycota</taxon>
        <taxon>Agaricomycotina</taxon>
        <taxon>Agaricomycetes</taxon>
        <taxon>Thelephorales</taxon>
        <taxon>Thelephoraceae</taxon>
        <taxon>Thelephora</taxon>
    </lineage>
</organism>
<proteinExistence type="predicted"/>
<reference evidence="2" key="2">
    <citation type="submission" date="2020-11" db="EMBL/GenBank/DDBJ databases">
        <authorList>
            <consortium name="DOE Joint Genome Institute"/>
            <person name="Kuo A."/>
            <person name="Miyauchi S."/>
            <person name="Kiss E."/>
            <person name="Drula E."/>
            <person name="Kohler A."/>
            <person name="Sanchez-Garcia M."/>
            <person name="Andreopoulos B."/>
            <person name="Barry K.W."/>
            <person name="Bonito G."/>
            <person name="Buee M."/>
            <person name="Carver A."/>
            <person name="Chen C."/>
            <person name="Cichocki N."/>
            <person name="Clum A."/>
            <person name="Culley D."/>
            <person name="Crous P.W."/>
            <person name="Fauchery L."/>
            <person name="Girlanda M."/>
            <person name="Hayes R."/>
            <person name="Keri Z."/>
            <person name="Labutti K."/>
            <person name="Lipzen A."/>
            <person name="Lombard V."/>
            <person name="Magnuson J."/>
            <person name="Maillard F."/>
            <person name="Morin E."/>
            <person name="Murat C."/>
            <person name="Nolan M."/>
            <person name="Ohm R."/>
            <person name="Pangilinan J."/>
            <person name="Pereira M."/>
            <person name="Perotto S."/>
            <person name="Peter M."/>
            <person name="Riley R."/>
            <person name="Sitrit Y."/>
            <person name="Stielow B."/>
            <person name="Szollosi G."/>
            <person name="Zifcakova L."/>
            <person name="Stursova M."/>
            <person name="Spatafora J.W."/>
            <person name="Tedersoo L."/>
            <person name="Vaario L.-M."/>
            <person name="Yamada A."/>
            <person name="Yan M."/>
            <person name="Wang P."/>
            <person name="Xu J."/>
            <person name="Bruns T."/>
            <person name="Baldrian P."/>
            <person name="Vilgalys R."/>
            <person name="Henrissat B."/>
            <person name="Grigoriev I.V."/>
            <person name="Hibbett D."/>
            <person name="Nagy L.G."/>
            <person name="Martin F.M."/>
        </authorList>
    </citation>
    <scope>NUCLEOTIDE SEQUENCE</scope>
    <source>
        <strain evidence="2">UH-Tt-Lm1</strain>
    </source>
</reference>
<feature type="region of interest" description="Disordered" evidence="1">
    <location>
        <begin position="323"/>
        <end position="356"/>
    </location>
</feature>
<protein>
    <submittedName>
        <fullName evidence="2">Uncharacterized protein</fullName>
    </submittedName>
</protein>
<evidence type="ECO:0000256" key="1">
    <source>
        <dbReference type="SAM" id="MobiDB-lite"/>
    </source>
</evidence>
<accession>A0A9P6HH20</accession>
<sequence length="363" mass="39492">MSEESDSGDERNDRYRHQDEKRWGLPKYGRDPQTSAGTTGAQAQSWNKFANDKGRSHLIDSKPVGTCEKGSDHPEDEVRKKINVNLGIKSEGVAYLENLAPLESTAPDVAKTESTTYGPLQTLLTPPSEPSPPRLGRTIELPVPDNVPTMEEVMDVNVPPLGQRSPGLLAAAPLVVVPIVFARWPLVAAGSQAGTHLPNGANGLRRESQAPLSLMGSLLGFLHRERSCPSPGWFPVPSKASRPWEWHPTPQLVRIPPIKLISVPRAATAFPLSPLPLTIYAATVLGLSVLPARDDVEPVSPNSQTNRVVRTLDQESFPLIRFPSNGHPLPKGDWDVPSPTTDWSTPPLSSQSMRTPSYLAIIQ</sequence>
<feature type="compositionally biased region" description="Basic and acidic residues" evidence="1">
    <location>
        <begin position="50"/>
        <end position="60"/>
    </location>
</feature>
<evidence type="ECO:0000313" key="3">
    <source>
        <dbReference type="Proteomes" id="UP000736335"/>
    </source>
</evidence>
<reference evidence="2" key="1">
    <citation type="journal article" date="2020" name="Nat. Commun.">
        <title>Large-scale genome sequencing of mycorrhizal fungi provides insights into the early evolution of symbiotic traits.</title>
        <authorList>
            <person name="Miyauchi S."/>
            <person name="Kiss E."/>
            <person name="Kuo A."/>
            <person name="Drula E."/>
            <person name="Kohler A."/>
            <person name="Sanchez-Garcia M."/>
            <person name="Morin E."/>
            <person name="Andreopoulos B."/>
            <person name="Barry K.W."/>
            <person name="Bonito G."/>
            <person name="Buee M."/>
            <person name="Carver A."/>
            <person name="Chen C."/>
            <person name="Cichocki N."/>
            <person name="Clum A."/>
            <person name="Culley D."/>
            <person name="Crous P.W."/>
            <person name="Fauchery L."/>
            <person name="Girlanda M."/>
            <person name="Hayes R.D."/>
            <person name="Keri Z."/>
            <person name="LaButti K."/>
            <person name="Lipzen A."/>
            <person name="Lombard V."/>
            <person name="Magnuson J."/>
            <person name="Maillard F."/>
            <person name="Murat C."/>
            <person name="Nolan M."/>
            <person name="Ohm R.A."/>
            <person name="Pangilinan J."/>
            <person name="Pereira M.F."/>
            <person name="Perotto S."/>
            <person name="Peter M."/>
            <person name="Pfister S."/>
            <person name="Riley R."/>
            <person name="Sitrit Y."/>
            <person name="Stielow J.B."/>
            <person name="Szollosi G."/>
            <person name="Zifcakova L."/>
            <person name="Stursova M."/>
            <person name="Spatafora J.W."/>
            <person name="Tedersoo L."/>
            <person name="Vaario L.M."/>
            <person name="Yamada A."/>
            <person name="Yan M."/>
            <person name="Wang P."/>
            <person name="Xu J."/>
            <person name="Bruns T."/>
            <person name="Baldrian P."/>
            <person name="Vilgalys R."/>
            <person name="Dunand C."/>
            <person name="Henrissat B."/>
            <person name="Grigoriev I.V."/>
            <person name="Hibbett D."/>
            <person name="Nagy L.G."/>
            <person name="Martin F.M."/>
        </authorList>
    </citation>
    <scope>NUCLEOTIDE SEQUENCE</scope>
    <source>
        <strain evidence="2">UH-Tt-Lm1</strain>
    </source>
</reference>
<dbReference type="AlphaFoldDB" id="A0A9P6HH20"/>
<feature type="compositionally biased region" description="Basic and acidic residues" evidence="1">
    <location>
        <begin position="8"/>
        <end position="23"/>
    </location>
</feature>
<evidence type="ECO:0000313" key="2">
    <source>
        <dbReference type="EMBL" id="KAF9786651.1"/>
    </source>
</evidence>
<keyword evidence="3" id="KW-1185">Reference proteome</keyword>
<feature type="compositionally biased region" description="Polar residues" evidence="1">
    <location>
        <begin position="32"/>
        <end position="48"/>
    </location>
</feature>
<feature type="compositionally biased region" description="Polar residues" evidence="1">
    <location>
        <begin position="338"/>
        <end position="355"/>
    </location>
</feature>
<feature type="region of interest" description="Disordered" evidence="1">
    <location>
        <begin position="1"/>
        <end position="74"/>
    </location>
</feature>
<gene>
    <name evidence="2" type="ORF">BJ322DRAFT_1019283</name>
</gene>
<name>A0A9P6HH20_9AGAM</name>